<name>A0A250F4U0_CAPSP</name>
<dbReference type="AlphaFoldDB" id="A0A250F4U0"/>
<feature type="transmembrane region" description="Helical" evidence="1">
    <location>
        <begin position="74"/>
        <end position="93"/>
    </location>
</feature>
<proteinExistence type="predicted"/>
<accession>A0A250F4U0</accession>
<evidence type="ECO:0008006" key="4">
    <source>
        <dbReference type="Google" id="ProtNLM"/>
    </source>
</evidence>
<keyword evidence="1" id="KW-0812">Transmembrane</keyword>
<keyword evidence="1" id="KW-1133">Transmembrane helix</keyword>
<feature type="transmembrane region" description="Helical" evidence="1">
    <location>
        <begin position="122"/>
        <end position="143"/>
    </location>
</feature>
<dbReference type="Proteomes" id="UP000217334">
    <property type="component" value="Chromosome"/>
</dbReference>
<keyword evidence="1" id="KW-0472">Membrane</keyword>
<protein>
    <recommendedName>
        <fullName evidence="4">Beta-carotene 15,15'-monooxygenase</fullName>
    </recommendedName>
</protein>
<dbReference type="RefSeq" id="WP_095901059.1">
    <property type="nucleotide sequence ID" value="NZ_CAUQKX010000006.1"/>
</dbReference>
<organism evidence="2 3">
    <name type="scientific">Capnocytophaga sputigena</name>
    <dbReference type="NCBI Taxonomy" id="1019"/>
    <lineage>
        <taxon>Bacteria</taxon>
        <taxon>Pseudomonadati</taxon>
        <taxon>Bacteroidota</taxon>
        <taxon>Flavobacteriia</taxon>
        <taxon>Flavobacteriales</taxon>
        <taxon>Flavobacteriaceae</taxon>
        <taxon>Capnocytophaga</taxon>
    </lineage>
</organism>
<feature type="transmembrane region" description="Helical" evidence="1">
    <location>
        <begin position="20"/>
        <end position="46"/>
    </location>
</feature>
<reference evidence="3" key="1">
    <citation type="submission" date="2017-06" db="EMBL/GenBank/DDBJ databases">
        <title>Capnocytophaga spp. assemblies.</title>
        <authorList>
            <person name="Gulvik C.A."/>
        </authorList>
    </citation>
    <scope>NUCLEOTIDE SEQUENCE [LARGE SCALE GENOMIC DNA]</scope>
    <source>
        <strain evidence="3">H4486</strain>
    </source>
</reference>
<evidence type="ECO:0000313" key="2">
    <source>
        <dbReference type="EMBL" id="ATA79068.1"/>
    </source>
</evidence>
<dbReference type="EMBL" id="CP022383">
    <property type="protein sequence ID" value="ATA79068.1"/>
    <property type="molecule type" value="Genomic_DNA"/>
</dbReference>
<feature type="transmembrane region" description="Helical" evidence="1">
    <location>
        <begin position="189"/>
        <end position="216"/>
    </location>
</feature>
<feature type="transmembrane region" description="Helical" evidence="1">
    <location>
        <begin position="150"/>
        <end position="169"/>
    </location>
</feature>
<gene>
    <name evidence="2" type="ORF">CGC59_04945</name>
</gene>
<evidence type="ECO:0000256" key="1">
    <source>
        <dbReference type="SAM" id="Phobius"/>
    </source>
</evidence>
<sequence>MSVSNVLSRAGNLYKSSLATLILGALLLLIVVTILYVFFLPLALGAGIGEFTETIRNPYDYQSETQRIIVKVKLQLLGIFIICAITPLVAGFYENFRKVDQGEPASLDYFFVHYNSPYTRRLLTYAALLTVATSLLSLLMNFFELPILSTLFNIFISLILTFVIPIIIFENQSFEQAVGDSVERVRLNFGTVFLSGLVGGIITILGALFFGIGLIFSLPFMFATFYALYTEERGITSNNNKNL</sequence>
<evidence type="ECO:0000313" key="3">
    <source>
        <dbReference type="Proteomes" id="UP000217334"/>
    </source>
</evidence>